<feature type="region of interest" description="Disordered" evidence="1">
    <location>
        <begin position="1"/>
        <end position="20"/>
    </location>
</feature>
<gene>
    <name evidence="2" type="ORF">BD410DRAFT_795229</name>
</gene>
<protein>
    <submittedName>
        <fullName evidence="2">Uncharacterized protein</fullName>
    </submittedName>
</protein>
<dbReference type="AlphaFoldDB" id="A0A4Y7PN83"/>
<dbReference type="Gene3D" id="2.60.120.260">
    <property type="entry name" value="Galactose-binding domain-like"/>
    <property type="match status" value="1"/>
</dbReference>
<keyword evidence="3" id="KW-1185">Reference proteome</keyword>
<organism evidence="2 3">
    <name type="scientific">Rickenella mellea</name>
    <dbReference type="NCBI Taxonomy" id="50990"/>
    <lineage>
        <taxon>Eukaryota</taxon>
        <taxon>Fungi</taxon>
        <taxon>Dikarya</taxon>
        <taxon>Basidiomycota</taxon>
        <taxon>Agaricomycotina</taxon>
        <taxon>Agaricomycetes</taxon>
        <taxon>Hymenochaetales</taxon>
        <taxon>Rickenellaceae</taxon>
        <taxon>Rickenella</taxon>
    </lineage>
</organism>
<dbReference type="OrthoDB" id="3265734at2759"/>
<dbReference type="Proteomes" id="UP000294933">
    <property type="component" value="Unassembled WGS sequence"/>
</dbReference>
<name>A0A4Y7PN83_9AGAM</name>
<evidence type="ECO:0000256" key="1">
    <source>
        <dbReference type="SAM" id="MobiDB-lite"/>
    </source>
</evidence>
<dbReference type="VEuPathDB" id="FungiDB:BD410DRAFT_795229"/>
<sequence length="206" mass="21299">MPPSTLPPPPTPLPTASDAATSTFSLIPPAETEAPKAATNVTVMAQDPRIEYSPQWVTTTTCTNDTKSANEAGANMLFSFTGSAIFLNLNMGLTGLVFQAALDGQIDTVDAFHTNGDQCGTGWARYGLDDSRSHTVNVTILGKSPNAPPDGSGSSQAAFDFMNFTVLAAPNNTASSATTNAIPSGKYTWTVGAVSAFAVLVGSTLF</sequence>
<feature type="compositionally biased region" description="Pro residues" evidence="1">
    <location>
        <begin position="1"/>
        <end position="13"/>
    </location>
</feature>
<accession>A0A4Y7PN83</accession>
<dbReference type="STRING" id="50990.A0A4Y7PN83"/>
<dbReference type="EMBL" id="ML170240">
    <property type="protein sequence ID" value="TDL16578.1"/>
    <property type="molecule type" value="Genomic_DNA"/>
</dbReference>
<proteinExistence type="predicted"/>
<evidence type="ECO:0000313" key="3">
    <source>
        <dbReference type="Proteomes" id="UP000294933"/>
    </source>
</evidence>
<reference evidence="2 3" key="1">
    <citation type="submission" date="2018-06" db="EMBL/GenBank/DDBJ databases">
        <title>A transcriptomic atlas of mushroom development highlights an independent origin of complex multicellularity.</title>
        <authorList>
            <consortium name="DOE Joint Genome Institute"/>
            <person name="Krizsan K."/>
            <person name="Almasi E."/>
            <person name="Merenyi Z."/>
            <person name="Sahu N."/>
            <person name="Viragh M."/>
            <person name="Koszo T."/>
            <person name="Mondo S."/>
            <person name="Kiss B."/>
            <person name="Balint B."/>
            <person name="Kues U."/>
            <person name="Barry K."/>
            <person name="Hegedus J.C."/>
            <person name="Henrissat B."/>
            <person name="Johnson J."/>
            <person name="Lipzen A."/>
            <person name="Ohm R."/>
            <person name="Nagy I."/>
            <person name="Pangilinan J."/>
            <person name="Yan J."/>
            <person name="Xiong Y."/>
            <person name="Grigoriev I.V."/>
            <person name="Hibbett D.S."/>
            <person name="Nagy L.G."/>
        </authorList>
    </citation>
    <scope>NUCLEOTIDE SEQUENCE [LARGE SCALE GENOMIC DNA]</scope>
    <source>
        <strain evidence="2 3">SZMC22713</strain>
    </source>
</reference>
<evidence type="ECO:0000313" key="2">
    <source>
        <dbReference type="EMBL" id="TDL16578.1"/>
    </source>
</evidence>